<reference evidence="1 2" key="1">
    <citation type="submission" date="2024-05" db="EMBL/GenBank/DDBJ databases">
        <title>Roseateles sp. 2.12 16S ribosomal RNA gene Genome sequencing and assembly.</title>
        <authorList>
            <person name="Woo H."/>
        </authorList>
    </citation>
    <scope>NUCLEOTIDE SEQUENCE [LARGE SCALE GENOMIC DNA]</scope>
    <source>
        <strain evidence="1 2">2.12</strain>
    </source>
</reference>
<gene>
    <name evidence="1" type="ORF">ABDJ40_21530</name>
</gene>
<sequence length="503" mass="54240">MDKLILRHGAALKSKYGKAGLERIDAALKTLVTADRRRGIDTQVLSVDETAAMKAHGLAPVARTDAKALKAAIDGLAGTLAPHYFLLLGAQDVLPLVPLLNPAYTGDDGDTDKTVPSDLPYACEAPYSTDPARFQGPSRVVGRLPDIPGASKPDLLLQLIRAAARAKPLPREQFHAYFGLSAAEWQASTRLSLSNLFGQGEQLKIAPPQGPRWSKAELAPRVHFINCHGGDTSPEYLGQQGDAYPVAHRASLLRDRISAGTVIAAECCYGAQLYDPEDAGGHLGIALSYLADGASGFFGSTTIAYGPSEGNGSADLICQYFLQRVLAGASLGRAALEARQKFAGERTHLDPVDLKTLAQFYLLGDPSLQPVGFASHALAKTRAFKTAFAKVQDRGVRGLRRERLEREGLNLGRSLPQLRDSQQEPAAPVEKVLRAMAKESGLDLRQVRRRSYVLQAAKQGPRMPARSIHVLKGRRSNGQLVTLVATEQDGELLHVRRLHARGL</sequence>
<accession>A0ABV0GJT4</accession>
<proteinExistence type="predicted"/>
<dbReference type="RefSeq" id="WP_347612755.1">
    <property type="nucleotide sequence ID" value="NZ_JBDPZC010000013.1"/>
</dbReference>
<keyword evidence="2" id="KW-1185">Reference proteome</keyword>
<name>A0ABV0GJT4_9BURK</name>
<protein>
    <recommendedName>
        <fullName evidence="3">Gingipain domain-containing protein</fullName>
    </recommendedName>
</protein>
<comment type="caution">
    <text evidence="1">The sequence shown here is derived from an EMBL/GenBank/DDBJ whole genome shotgun (WGS) entry which is preliminary data.</text>
</comment>
<evidence type="ECO:0000313" key="1">
    <source>
        <dbReference type="EMBL" id="MEO3715360.1"/>
    </source>
</evidence>
<evidence type="ECO:0008006" key="3">
    <source>
        <dbReference type="Google" id="ProtNLM"/>
    </source>
</evidence>
<dbReference type="EMBL" id="JBDPZC010000013">
    <property type="protein sequence ID" value="MEO3715360.1"/>
    <property type="molecule type" value="Genomic_DNA"/>
</dbReference>
<organism evidence="1 2">
    <name type="scientific">Roseateles flavus</name>
    <dbReference type="NCBI Taxonomy" id="3149041"/>
    <lineage>
        <taxon>Bacteria</taxon>
        <taxon>Pseudomonadati</taxon>
        <taxon>Pseudomonadota</taxon>
        <taxon>Betaproteobacteria</taxon>
        <taxon>Burkholderiales</taxon>
        <taxon>Sphaerotilaceae</taxon>
        <taxon>Roseateles</taxon>
    </lineage>
</organism>
<dbReference type="Proteomes" id="UP001462640">
    <property type="component" value="Unassembled WGS sequence"/>
</dbReference>
<evidence type="ECO:0000313" key="2">
    <source>
        <dbReference type="Proteomes" id="UP001462640"/>
    </source>
</evidence>